<evidence type="ECO:0000313" key="2">
    <source>
        <dbReference type="EMBL" id="TPX46125.1"/>
    </source>
</evidence>
<dbReference type="InterPro" id="IPR020339">
    <property type="entry name" value="C20orf85-like"/>
</dbReference>
<name>A0A507D4A4_9FUNG</name>
<dbReference type="EMBL" id="QEAM01000113">
    <property type="protein sequence ID" value="TPX46125.1"/>
    <property type="molecule type" value="Genomic_DNA"/>
</dbReference>
<organism evidence="2 4">
    <name type="scientific">Synchytrium endobioticum</name>
    <dbReference type="NCBI Taxonomy" id="286115"/>
    <lineage>
        <taxon>Eukaryota</taxon>
        <taxon>Fungi</taxon>
        <taxon>Fungi incertae sedis</taxon>
        <taxon>Chytridiomycota</taxon>
        <taxon>Chytridiomycota incertae sedis</taxon>
        <taxon>Chytridiomycetes</taxon>
        <taxon>Synchytriales</taxon>
        <taxon>Synchytriaceae</taxon>
        <taxon>Synchytrium</taxon>
    </lineage>
</organism>
<keyword evidence="3" id="KW-1185">Reference proteome</keyword>
<gene>
    <name evidence="2" type="ORF">SeLEV6574_g03402</name>
    <name evidence="1" type="ORF">SeMB42_g07565</name>
</gene>
<evidence type="ECO:0000313" key="3">
    <source>
        <dbReference type="Proteomes" id="UP000317494"/>
    </source>
</evidence>
<sequence length="133" mass="14990">MPASKGRVTSANPEKVDAAKQTFVWLDRIIKEQKASKEWSHKWGAFAELASQPRAAKEIQQQSLWSPSSTMIIREAGLDRPFPTTTHIVGMSSRPPPIKPPQERYASPITQNMEIGWIHPASRTVLSLDQRLF</sequence>
<reference evidence="3 4" key="1">
    <citation type="journal article" date="2019" name="Sci. Rep.">
        <title>Comparative genomics of chytrid fungi reveal insights into the obligate biotrophic and pathogenic lifestyle of Synchytrium endobioticum.</title>
        <authorList>
            <person name="van de Vossenberg B.T.L.H."/>
            <person name="Warris S."/>
            <person name="Nguyen H.D.T."/>
            <person name="van Gent-Pelzer M.P.E."/>
            <person name="Joly D.L."/>
            <person name="van de Geest H.C."/>
            <person name="Bonants P.J.M."/>
            <person name="Smith D.S."/>
            <person name="Levesque C.A."/>
            <person name="van der Lee T.A.J."/>
        </authorList>
    </citation>
    <scope>NUCLEOTIDE SEQUENCE [LARGE SCALE GENOMIC DNA]</scope>
    <source>
        <strain evidence="2 4">LEV6574</strain>
        <strain evidence="1 3">MB42</strain>
    </source>
</reference>
<dbReference type="Pfam" id="PF14945">
    <property type="entry name" value="LLC1"/>
    <property type="match status" value="1"/>
</dbReference>
<accession>A0A507D4A4</accession>
<proteinExistence type="predicted"/>
<dbReference type="Proteomes" id="UP000317494">
    <property type="component" value="Unassembled WGS sequence"/>
</dbReference>
<evidence type="ECO:0000313" key="4">
    <source>
        <dbReference type="Proteomes" id="UP000320475"/>
    </source>
</evidence>
<comment type="caution">
    <text evidence="2">The sequence shown here is derived from an EMBL/GenBank/DDBJ whole genome shotgun (WGS) entry which is preliminary data.</text>
</comment>
<protein>
    <submittedName>
        <fullName evidence="2">Uncharacterized protein</fullName>
    </submittedName>
</protein>
<dbReference type="OrthoDB" id="10460677at2759"/>
<dbReference type="AlphaFoldDB" id="A0A507D4A4"/>
<evidence type="ECO:0000313" key="1">
    <source>
        <dbReference type="EMBL" id="TPX32928.1"/>
    </source>
</evidence>
<dbReference type="VEuPathDB" id="FungiDB:SeMB42_g07565"/>
<dbReference type="EMBL" id="QEAN01000557">
    <property type="protein sequence ID" value="TPX32928.1"/>
    <property type="molecule type" value="Genomic_DNA"/>
</dbReference>
<dbReference type="Proteomes" id="UP000320475">
    <property type="component" value="Unassembled WGS sequence"/>
</dbReference>